<feature type="domain" description="PD-(D/E)XK endonuclease-like" evidence="1">
    <location>
        <begin position="2"/>
        <end position="122"/>
    </location>
</feature>
<dbReference type="Pfam" id="PF12705">
    <property type="entry name" value="PDDEXK_1"/>
    <property type="match status" value="1"/>
</dbReference>
<name>A0A0F3GZX2_9BACT</name>
<dbReference type="Proteomes" id="UP000033423">
    <property type="component" value="Unassembled WGS sequence"/>
</dbReference>
<gene>
    <name evidence="2" type="ORF">MBAV_000345</name>
</gene>
<feature type="non-terminal residue" evidence="2">
    <location>
        <position position="1"/>
    </location>
</feature>
<accession>A0A0F3GZX2</accession>
<evidence type="ECO:0000313" key="2">
    <source>
        <dbReference type="EMBL" id="KJU87456.1"/>
    </source>
</evidence>
<dbReference type="AlphaFoldDB" id="A0A0F3GZX2"/>
<sequence length="124" mass="13550">DGAVLILDYKTSAKIPMALGKLDPDDRDSWSAVSNCVQLPFYRMLYAQRFGGSPESLSCAHIFLGRSVIDEAIEAPFPEDAYEVVGQLIRRVLAEIVEPSVPFGSARDAKKACTSCVYRCICGT</sequence>
<organism evidence="2 3">
    <name type="scientific">Candidatus Magnetobacterium bavaricum</name>
    <dbReference type="NCBI Taxonomy" id="29290"/>
    <lineage>
        <taxon>Bacteria</taxon>
        <taxon>Pseudomonadati</taxon>
        <taxon>Nitrospirota</taxon>
        <taxon>Thermodesulfovibrionia</taxon>
        <taxon>Thermodesulfovibrionales</taxon>
        <taxon>Candidatus Magnetobacteriaceae</taxon>
        <taxon>Candidatus Magnetobacterium</taxon>
    </lineage>
</organism>
<evidence type="ECO:0000313" key="3">
    <source>
        <dbReference type="Proteomes" id="UP000033423"/>
    </source>
</evidence>
<dbReference type="InterPro" id="IPR038726">
    <property type="entry name" value="PDDEXK_AddAB-type"/>
</dbReference>
<evidence type="ECO:0000259" key="1">
    <source>
        <dbReference type="Pfam" id="PF12705"/>
    </source>
</evidence>
<protein>
    <recommendedName>
        <fullName evidence="1">PD-(D/E)XK endonuclease-like domain-containing protein</fullName>
    </recommendedName>
</protein>
<proteinExistence type="predicted"/>
<dbReference type="InterPro" id="IPR011604">
    <property type="entry name" value="PDDEXK-like_dom_sf"/>
</dbReference>
<keyword evidence="3" id="KW-1185">Reference proteome</keyword>
<reference evidence="2 3" key="1">
    <citation type="submission" date="2015-02" db="EMBL/GenBank/DDBJ databases">
        <title>Single-cell genomics of uncultivated deep-branching MTB reveals a conserved set of magnetosome genes.</title>
        <authorList>
            <person name="Kolinko S."/>
            <person name="Richter M."/>
            <person name="Glockner F.O."/>
            <person name="Brachmann A."/>
            <person name="Schuler D."/>
        </authorList>
    </citation>
    <scope>NUCLEOTIDE SEQUENCE [LARGE SCALE GENOMIC DNA]</scope>
    <source>
        <strain evidence="2">TM-1</strain>
    </source>
</reference>
<dbReference type="EMBL" id="LACI01000158">
    <property type="protein sequence ID" value="KJU87456.1"/>
    <property type="molecule type" value="Genomic_DNA"/>
</dbReference>
<comment type="caution">
    <text evidence="2">The sequence shown here is derived from an EMBL/GenBank/DDBJ whole genome shotgun (WGS) entry which is preliminary data.</text>
</comment>
<dbReference type="Gene3D" id="3.90.320.10">
    <property type="match status" value="1"/>
</dbReference>